<evidence type="ECO:0000313" key="1">
    <source>
        <dbReference type="EMBL" id="MFB9202393.1"/>
    </source>
</evidence>
<protein>
    <submittedName>
        <fullName evidence="1">Uncharacterized protein</fullName>
    </submittedName>
</protein>
<evidence type="ECO:0000313" key="2">
    <source>
        <dbReference type="Proteomes" id="UP001589647"/>
    </source>
</evidence>
<sequence>MRRVVDDEHVDQLVSAARDHWGDGAGDAGCVVAEAFDEDVRVVVRTVMVAKAVCGLLSARLVVLTDPRWRPLAEAFGAAADLGPPDALVTSRMDRCVRTDIPVVHVHGTGALRAYALFPGQSPGSFGEDLPGRVAEFFDQWVWPNRETIAPSAERTAWRAKEGYQVRTDTERRQLRLYGCSRLRLDAGRPTITVFGHMPGRDTELFEETERYAAADESANWLFLDRLRSGALSANILWSMTDVAVTFGGSDLPAFGVPVVQAGWSEGAACGATHVVRTPEELRDRLGEAVATHGKGETILGSEQRERARLWLWLRRCAADVPTQILPRWELGPDYPRALTVALRHAERDGDPLFDAVRRMWERRDPVLTRFDFQDLTRTTLTPARSAR</sequence>
<dbReference type="EMBL" id="JBHMEI010000007">
    <property type="protein sequence ID" value="MFB9202393.1"/>
    <property type="molecule type" value="Genomic_DNA"/>
</dbReference>
<organism evidence="1 2">
    <name type="scientific">Nonomuraea spiralis</name>
    <dbReference type="NCBI Taxonomy" id="46182"/>
    <lineage>
        <taxon>Bacteria</taxon>
        <taxon>Bacillati</taxon>
        <taxon>Actinomycetota</taxon>
        <taxon>Actinomycetes</taxon>
        <taxon>Streptosporangiales</taxon>
        <taxon>Streptosporangiaceae</taxon>
        <taxon>Nonomuraea</taxon>
    </lineage>
</organism>
<reference evidence="1 2" key="1">
    <citation type="submission" date="2024-09" db="EMBL/GenBank/DDBJ databases">
        <authorList>
            <person name="Sun Q."/>
            <person name="Mori K."/>
        </authorList>
    </citation>
    <scope>NUCLEOTIDE SEQUENCE [LARGE SCALE GENOMIC DNA]</scope>
    <source>
        <strain evidence="1 2">CCM 3426</strain>
    </source>
</reference>
<name>A0ABV5ICX3_9ACTN</name>
<dbReference type="RefSeq" id="WP_189651694.1">
    <property type="nucleotide sequence ID" value="NZ_BMRC01000021.1"/>
</dbReference>
<proteinExistence type="predicted"/>
<keyword evidence="2" id="KW-1185">Reference proteome</keyword>
<gene>
    <name evidence="1" type="ORF">ACFFV7_14435</name>
</gene>
<comment type="caution">
    <text evidence="1">The sequence shown here is derived from an EMBL/GenBank/DDBJ whole genome shotgun (WGS) entry which is preliminary data.</text>
</comment>
<accession>A0ABV5ICX3</accession>
<dbReference type="Proteomes" id="UP001589647">
    <property type="component" value="Unassembled WGS sequence"/>
</dbReference>